<evidence type="ECO:0000313" key="1">
    <source>
        <dbReference type="EMBL" id="KFF13030.1"/>
    </source>
</evidence>
<protein>
    <submittedName>
        <fullName evidence="1">Transposase</fullName>
    </submittedName>
</protein>
<dbReference type="Gene3D" id="1.10.10.60">
    <property type="entry name" value="Homeodomain-like"/>
    <property type="match status" value="1"/>
</dbReference>
<name>A0A086A8L6_9FLAO</name>
<keyword evidence="2" id="KW-1185">Reference proteome</keyword>
<reference evidence="1 2" key="1">
    <citation type="submission" date="2014-07" db="EMBL/GenBank/DDBJ databases">
        <title>Genome of Chryseobacterium soli DSM 19298.</title>
        <authorList>
            <person name="Stropko S.J."/>
            <person name="Pipes S.E."/>
            <person name="Newman J."/>
        </authorList>
    </citation>
    <scope>NUCLEOTIDE SEQUENCE [LARGE SCALE GENOMIC DNA]</scope>
    <source>
        <strain evidence="1 2">DSM 19298</strain>
    </source>
</reference>
<organism evidence="1 2">
    <name type="scientific">Chryseobacterium soli</name>
    <dbReference type="NCBI Taxonomy" id="445961"/>
    <lineage>
        <taxon>Bacteria</taxon>
        <taxon>Pseudomonadati</taxon>
        <taxon>Bacteroidota</taxon>
        <taxon>Flavobacteriia</taxon>
        <taxon>Flavobacteriales</taxon>
        <taxon>Weeksellaceae</taxon>
        <taxon>Chryseobacterium group</taxon>
        <taxon>Chryseobacterium</taxon>
    </lineage>
</organism>
<dbReference type="Proteomes" id="UP000028705">
    <property type="component" value="Unassembled WGS sequence"/>
</dbReference>
<gene>
    <name evidence="1" type="ORF">IW15_09660</name>
</gene>
<dbReference type="RefSeq" id="WP_034710778.1">
    <property type="nucleotide sequence ID" value="NZ_JPRH01000003.1"/>
</dbReference>
<sequence>MKTFDLKHIHIGSIIKKRITETGIEAPRICNFLKCTEEEIENMYNAKSLDSEVILKWSKLLKYDLFRIYTQHLILFAPQANTNYKDTSNIQQSLRTPFRKNIYTKELIDFILDIIEKGEKTKLQIIEDYRIPKTTLYKWLSKYKK</sequence>
<dbReference type="AlphaFoldDB" id="A0A086A8L6"/>
<proteinExistence type="predicted"/>
<comment type="caution">
    <text evidence="1">The sequence shown here is derived from an EMBL/GenBank/DDBJ whole genome shotgun (WGS) entry which is preliminary data.</text>
</comment>
<accession>A0A086A8L6</accession>
<dbReference type="eggNOG" id="ENOG5034125">
    <property type="taxonomic scope" value="Bacteria"/>
</dbReference>
<evidence type="ECO:0000313" key="2">
    <source>
        <dbReference type="Proteomes" id="UP000028705"/>
    </source>
</evidence>
<dbReference type="EMBL" id="JPRH01000003">
    <property type="protein sequence ID" value="KFF13030.1"/>
    <property type="molecule type" value="Genomic_DNA"/>
</dbReference>
<dbReference type="OrthoDB" id="799937at2"/>